<dbReference type="EMBL" id="KV875097">
    <property type="protein sequence ID" value="OIW29648.1"/>
    <property type="molecule type" value="Genomic_DNA"/>
</dbReference>
<feature type="compositionally biased region" description="Polar residues" evidence="1">
    <location>
        <begin position="81"/>
        <end position="91"/>
    </location>
</feature>
<dbReference type="Proteomes" id="UP000182658">
    <property type="component" value="Unassembled WGS sequence"/>
</dbReference>
<dbReference type="InParanoid" id="A0A1J7JIQ4"/>
<sequence length="272" mass="30024">MSSQAPTRRDSWPPTQMRLHPSIEPDDAEIDDLDLSFIDDDPFNYFLTPAPSSQDDDIDMEMDFDAGIEDAKRHVPIIRSVSPSSLDSGLTNLPLRPATPPRSFGSHSPEPDLDMAPTPEDDSEPYLRFGSSPATPPYNLPFTLRDFADARSKARKDRGKTSAATLLSPAPVHGGAPSSGRGRLSHRPGPRPLSALDARRRTRSWSGRLSPHAWREPSPDVWSIEEETEEDVVNSEMGDSAVSEEGRTRAIDIPAAKPKKRVRFVLPVQEIV</sequence>
<accession>A0A1J7JIQ4</accession>
<feature type="region of interest" description="Disordered" evidence="1">
    <location>
        <begin position="79"/>
        <end position="246"/>
    </location>
</feature>
<evidence type="ECO:0000313" key="3">
    <source>
        <dbReference type="Proteomes" id="UP000182658"/>
    </source>
</evidence>
<feature type="region of interest" description="Disordered" evidence="1">
    <location>
        <begin position="1"/>
        <end position="27"/>
    </location>
</feature>
<feature type="compositionally biased region" description="Acidic residues" evidence="1">
    <location>
        <begin position="223"/>
        <end position="233"/>
    </location>
</feature>
<keyword evidence="3" id="KW-1185">Reference proteome</keyword>
<proteinExistence type="predicted"/>
<dbReference type="AlphaFoldDB" id="A0A1J7JIQ4"/>
<evidence type="ECO:0000256" key="1">
    <source>
        <dbReference type="SAM" id="MobiDB-lite"/>
    </source>
</evidence>
<dbReference type="OrthoDB" id="3439027at2759"/>
<evidence type="ECO:0000313" key="2">
    <source>
        <dbReference type="EMBL" id="OIW29648.1"/>
    </source>
</evidence>
<name>A0A1J7JIQ4_9PEZI</name>
<protein>
    <submittedName>
        <fullName evidence="2">Uncharacterized protein</fullName>
    </submittedName>
</protein>
<gene>
    <name evidence="2" type="ORF">CONLIGDRAFT_336721</name>
</gene>
<organism evidence="2 3">
    <name type="scientific">Coniochaeta ligniaria NRRL 30616</name>
    <dbReference type="NCBI Taxonomy" id="1408157"/>
    <lineage>
        <taxon>Eukaryota</taxon>
        <taxon>Fungi</taxon>
        <taxon>Dikarya</taxon>
        <taxon>Ascomycota</taxon>
        <taxon>Pezizomycotina</taxon>
        <taxon>Sordariomycetes</taxon>
        <taxon>Sordariomycetidae</taxon>
        <taxon>Coniochaetales</taxon>
        <taxon>Coniochaetaceae</taxon>
        <taxon>Coniochaeta</taxon>
    </lineage>
</organism>
<reference evidence="2 3" key="1">
    <citation type="submission" date="2016-10" db="EMBL/GenBank/DDBJ databases">
        <title>Draft genome sequence of Coniochaeta ligniaria NRRL30616, a lignocellulolytic fungus for bioabatement of inhibitors in plant biomass hydrolysates.</title>
        <authorList>
            <consortium name="DOE Joint Genome Institute"/>
            <person name="Jimenez D.J."/>
            <person name="Hector R.E."/>
            <person name="Riley R."/>
            <person name="Sun H."/>
            <person name="Grigoriev I.V."/>
            <person name="Van Elsas J.D."/>
            <person name="Nichols N.N."/>
        </authorList>
    </citation>
    <scope>NUCLEOTIDE SEQUENCE [LARGE SCALE GENOMIC DNA]</scope>
    <source>
        <strain evidence="2 3">NRRL 30616</strain>
    </source>
</reference>